<feature type="domain" description="YEATS" evidence="1">
    <location>
        <begin position="17"/>
        <end position="71"/>
    </location>
</feature>
<name>S4NQX0_9NEOP</name>
<sequence>DYLNDIRSTITKLTCPRVAVNYMLKKIPLISPEVKDADFIKSFPFVVGSHQKYWKLDFAKRRNIEWSRAKL</sequence>
<reference evidence="2" key="2">
    <citation type="submission" date="2013-05" db="EMBL/GenBank/DDBJ databases">
        <authorList>
            <person name="Carter J.-M."/>
            <person name="Baker S.C."/>
            <person name="Pink R."/>
            <person name="Carter D.R.F."/>
            <person name="Collins A."/>
            <person name="Tomlin J."/>
            <person name="Gibbs M."/>
            <person name="Breuker C.J."/>
        </authorList>
    </citation>
    <scope>NUCLEOTIDE SEQUENCE</scope>
    <source>
        <tissue evidence="2">Ovary</tissue>
    </source>
</reference>
<organism evidence="2">
    <name type="scientific">Pararge aegeria</name>
    <name type="common">speckled wood butterfly</name>
    <dbReference type="NCBI Taxonomy" id="116150"/>
    <lineage>
        <taxon>Eukaryota</taxon>
        <taxon>Metazoa</taxon>
        <taxon>Ecdysozoa</taxon>
        <taxon>Arthropoda</taxon>
        <taxon>Hexapoda</taxon>
        <taxon>Insecta</taxon>
        <taxon>Pterygota</taxon>
        <taxon>Neoptera</taxon>
        <taxon>Endopterygota</taxon>
        <taxon>Lepidoptera</taxon>
        <taxon>Glossata</taxon>
        <taxon>Ditrysia</taxon>
        <taxon>Papilionoidea</taxon>
        <taxon>Nymphalidae</taxon>
        <taxon>Satyrinae</taxon>
        <taxon>Satyrini</taxon>
        <taxon>Parargina</taxon>
        <taxon>Pararge</taxon>
    </lineage>
</organism>
<evidence type="ECO:0000313" key="2">
    <source>
        <dbReference type="EMBL" id="JAA79474.1"/>
    </source>
</evidence>
<feature type="non-terminal residue" evidence="2">
    <location>
        <position position="71"/>
    </location>
</feature>
<dbReference type="EMBL" id="GAIX01013086">
    <property type="protein sequence ID" value="JAA79474.1"/>
    <property type="molecule type" value="Transcribed_RNA"/>
</dbReference>
<dbReference type="Pfam" id="PF22951">
    <property type="entry name" value="3HBD"/>
    <property type="match status" value="1"/>
</dbReference>
<proteinExistence type="predicted"/>
<protein>
    <submittedName>
        <fullName evidence="2">YEATS domain-containing protein</fullName>
    </submittedName>
</protein>
<reference evidence="2" key="1">
    <citation type="journal article" date="2013" name="BMC Genomics">
        <title>Unscrambling butterfly oogenesis.</title>
        <authorList>
            <person name="Carter J.M."/>
            <person name="Baker S.C."/>
            <person name="Pink R."/>
            <person name="Carter D.R."/>
            <person name="Collins A."/>
            <person name="Tomlin J."/>
            <person name="Gibbs M."/>
            <person name="Breuker C.J."/>
        </authorList>
    </citation>
    <scope>NUCLEOTIDE SEQUENCE</scope>
    <source>
        <tissue evidence="2">Ovary</tissue>
    </source>
</reference>
<dbReference type="InterPro" id="IPR055127">
    <property type="entry name" value="YEATS2_3HBD"/>
</dbReference>
<evidence type="ECO:0000259" key="1">
    <source>
        <dbReference type="Pfam" id="PF22951"/>
    </source>
</evidence>
<feature type="non-terminal residue" evidence="2">
    <location>
        <position position="1"/>
    </location>
</feature>
<dbReference type="AlphaFoldDB" id="S4NQX0"/>
<accession>S4NQX0</accession>